<sequence length="85" mass="10243">MVDVWRAAGTHPYSDYPFRFRRFFNNFMMSKTGDNTIDSLNWQRDIMMYKLDRLLKASNLQLPNFNMALDVYNKFKFVSEKGNWS</sequence>
<protein>
    <submittedName>
        <fullName evidence="1">Uncharacterized protein</fullName>
    </submittedName>
</protein>
<name>A0A6M3XX53_9ZZZZ</name>
<organism evidence="1">
    <name type="scientific">viral metagenome</name>
    <dbReference type="NCBI Taxonomy" id="1070528"/>
    <lineage>
        <taxon>unclassified sequences</taxon>
        <taxon>metagenomes</taxon>
        <taxon>organismal metagenomes</taxon>
    </lineage>
</organism>
<dbReference type="AlphaFoldDB" id="A0A6M3XX53"/>
<gene>
    <name evidence="1" type="ORF">TM448B03216_0011</name>
</gene>
<reference evidence="1" key="1">
    <citation type="submission" date="2020-03" db="EMBL/GenBank/DDBJ databases">
        <title>The deep terrestrial virosphere.</title>
        <authorList>
            <person name="Holmfeldt K."/>
            <person name="Nilsson E."/>
            <person name="Simone D."/>
            <person name="Lopez-Fernandez M."/>
            <person name="Wu X."/>
            <person name="de Brujin I."/>
            <person name="Lundin D."/>
            <person name="Andersson A."/>
            <person name="Bertilsson S."/>
            <person name="Dopson M."/>
        </authorList>
    </citation>
    <scope>NUCLEOTIDE SEQUENCE</scope>
    <source>
        <strain evidence="1">TM448B03216</strain>
    </source>
</reference>
<proteinExistence type="predicted"/>
<evidence type="ECO:0000313" key="1">
    <source>
        <dbReference type="EMBL" id="QJI02413.1"/>
    </source>
</evidence>
<dbReference type="EMBL" id="MT144999">
    <property type="protein sequence ID" value="QJI02413.1"/>
    <property type="molecule type" value="Genomic_DNA"/>
</dbReference>
<accession>A0A6M3XX53</accession>